<dbReference type="InterPro" id="IPR051260">
    <property type="entry name" value="Diverse_substr_monoxygenases"/>
</dbReference>
<sequence length="436" mass="48336">MSQSSPLCIGMALAFSWLSKNAWRRTDSRIEDIHHSDLYIELAKRAEAAKLDFLFRPDTLFLNQHAIEHEPGFSSLDPMVLLASLARETKHIGLIATASTAFLPPFAVARQLQSLQWVSQGRAGWNIVTALDGQGNFGQEELLPSKQRYQKAAEFTQVVQQLWRSYPHEALLADQSSGQYTNPSLIQPINHQGEYFSVQGPLNIPASPYGEVALFQAGASESGRDFAAQTAHAIFAASPDIESGIELRQDLQQRAKAHGRDPRSIKVLPGLSLFLAKTREQAEQLHRETHLNLGLKRRFDYLKQALGVDFSCYSLDHILGPDDLPSDTTPVRSLTHAELLRRRIERDRPSLETLLNSPEVIGSAHWLVIGTPEDAVDAIVTRAAAKSMDGFIAVPSGSWESVTLFLEHVMPRLVELGLAHRDYRGNTLSVNLGIGE</sequence>
<evidence type="ECO:0000256" key="5">
    <source>
        <dbReference type="ARBA" id="ARBA00033748"/>
    </source>
</evidence>
<gene>
    <name evidence="8" type="ORF">AB0763_08905</name>
</gene>
<dbReference type="EC" id="1.14.-.-" evidence="8"/>
<accession>A0AB39H7J2</accession>
<dbReference type="InterPro" id="IPR016215">
    <property type="entry name" value="NTA_MOA"/>
</dbReference>
<dbReference type="EMBL" id="CP162601">
    <property type="protein sequence ID" value="XDK24341.1"/>
    <property type="molecule type" value="Genomic_DNA"/>
</dbReference>
<feature type="binding site" evidence="6">
    <location>
        <position position="97"/>
    </location>
    <ligand>
        <name>FMN</name>
        <dbReference type="ChEBI" id="CHEBI:58210"/>
    </ligand>
</feature>
<comment type="similarity">
    <text evidence="5">Belongs to the NtaA/SnaA/DszA monooxygenase family.</text>
</comment>
<dbReference type="PIRSF" id="PIRSF000337">
    <property type="entry name" value="NTA_MOA"/>
    <property type="match status" value="1"/>
</dbReference>
<feature type="binding site" evidence="6">
    <location>
        <position position="58"/>
    </location>
    <ligand>
        <name>FMN</name>
        <dbReference type="ChEBI" id="CHEBI:58210"/>
    </ligand>
</feature>
<feature type="domain" description="Luciferase-like" evidence="7">
    <location>
        <begin position="40"/>
        <end position="383"/>
    </location>
</feature>
<keyword evidence="3 8" id="KW-0560">Oxidoreductase</keyword>
<dbReference type="KEGG" id="vih:AB0763_08905"/>
<dbReference type="SUPFAM" id="SSF51679">
    <property type="entry name" value="Bacterial luciferase-like"/>
    <property type="match status" value="1"/>
</dbReference>
<evidence type="ECO:0000259" key="7">
    <source>
        <dbReference type="Pfam" id="PF00296"/>
    </source>
</evidence>
<dbReference type="InterPro" id="IPR036661">
    <property type="entry name" value="Luciferase-like_sf"/>
</dbReference>
<protein>
    <submittedName>
        <fullName evidence="8">NtaA/DmoA family FMN-dependent monooxygenase</fullName>
        <ecNumber evidence="8">1.14.-.-</ecNumber>
    </submittedName>
</protein>
<keyword evidence="4 8" id="KW-0503">Monooxygenase</keyword>
<dbReference type="InterPro" id="IPR011251">
    <property type="entry name" value="Luciferase-like_dom"/>
</dbReference>
<proteinExistence type="inferred from homology"/>
<keyword evidence="1 6" id="KW-0285">Flavoprotein</keyword>
<reference evidence="8" key="1">
    <citation type="submission" date="2024-07" db="EMBL/GenBank/DDBJ databases">
        <title>Genome Analysis of a Potential Novel Vibrio Species Secreting pH- and Thermo-stable Alginate Lyase and its Application in Producing Alginate Oligosaccharides.</title>
        <authorList>
            <person name="Huang H."/>
            <person name="Bao K."/>
        </authorList>
    </citation>
    <scope>NUCLEOTIDE SEQUENCE</scope>
    <source>
        <strain evidence="8">HB236076</strain>
    </source>
</reference>
<evidence type="ECO:0000256" key="6">
    <source>
        <dbReference type="PIRSR" id="PIRSR000337-1"/>
    </source>
</evidence>
<dbReference type="GO" id="GO:0016705">
    <property type="term" value="F:oxidoreductase activity, acting on paired donors, with incorporation or reduction of molecular oxygen"/>
    <property type="evidence" value="ECO:0007669"/>
    <property type="project" value="InterPro"/>
</dbReference>
<feature type="binding site" evidence="6">
    <location>
        <position position="149"/>
    </location>
    <ligand>
        <name>FMN</name>
        <dbReference type="ChEBI" id="CHEBI:58210"/>
    </ligand>
</feature>
<evidence type="ECO:0000256" key="4">
    <source>
        <dbReference type="ARBA" id="ARBA00023033"/>
    </source>
</evidence>
<evidence type="ECO:0000256" key="3">
    <source>
        <dbReference type="ARBA" id="ARBA00023002"/>
    </source>
</evidence>
<dbReference type="AlphaFoldDB" id="A0AB39H7J2"/>
<dbReference type="Gene3D" id="3.20.20.30">
    <property type="entry name" value="Luciferase-like domain"/>
    <property type="match status" value="1"/>
</dbReference>
<keyword evidence="2 6" id="KW-0288">FMN</keyword>
<dbReference type="RefSeq" id="WP_306100399.1">
    <property type="nucleotide sequence ID" value="NZ_CP162601.1"/>
</dbReference>
<dbReference type="GO" id="GO:0004497">
    <property type="term" value="F:monooxygenase activity"/>
    <property type="evidence" value="ECO:0007669"/>
    <property type="project" value="UniProtKB-KW"/>
</dbReference>
<dbReference type="Pfam" id="PF00296">
    <property type="entry name" value="Bac_luciferase"/>
    <property type="match status" value="1"/>
</dbReference>
<dbReference type="PANTHER" id="PTHR30011">
    <property type="entry name" value="ALKANESULFONATE MONOOXYGENASE-RELATED"/>
    <property type="match status" value="1"/>
</dbReference>
<dbReference type="NCBIfam" id="TIGR03860">
    <property type="entry name" value="FMN_nitrolo"/>
    <property type="match status" value="1"/>
</dbReference>
<evidence type="ECO:0000256" key="2">
    <source>
        <dbReference type="ARBA" id="ARBA00022643"/>
    </source>
</evidence>
<organism evidence="8">
    <name type="scientific">Vibrio sp. HB236076</name>
    <dbReference type="NCBI Taxonomy" id="3232307"/>
    <lineage>
        <taxon>Bacteria</taxon>
        <taxon>Pseudomonadati</taxon>
        <taxon>Pseudomonadota</taxon>
        <taxon>Gammaproteobacteria</taxon>
        <taxon>Vibrionales</taxon>
        <taxon>Vibrionaceae</taxon>
        <taxon>Vibrio</taxon>
    </lineage>
</organism>
<dbReference type="PANTHER" id="PTHR30011:SF16">
    <property type="entry name" value="C2H2 FINGER DOMAIN TRANSCRIPTION FACTOR (EUROFUNG)-RELATED"/>
    <property type="match status" value="1"/>
</dbReference>
<evidence type="ECO:0000313" key="8">
    <source>
        <dbReference type="EMBL" id="XDK24341.1"/>
    </source>
</evidence>
<name>A0AB39H7J2_9VIBR</name>
<evidence type="ECO:0000256" key="1">
    <source>
        <dbReference type="ARBA" id="ARBA00022630"/>
    </source>
</evidence>
<feature type="binding site" evidence="6">
    <location>
        <position position="220"/>
    </location>
    <ligand>
        <name>FMN</name>
        <dbReference type="ChEBI" id="CHEBI:58210"/>
    </ligand>
</feature>